<dbReference type="EMBL" id="QGKV02001556">
    <property type="protein sequence ID" value="KAF3519171.1"/>
    <property type="molecule type" value="Genomic_DNA"/>
</dbReference>
<keyword evidence="2" id="KW-1185">Reference proteome</keyword>
<proteinExistence type="predicted"/>
<name>A0ABQ7AYK5_BRACR</name>
<reference evidence="1 2" key="1">
    <citation type="journal article" date="2020" name="BMC Genomics">
        <title>Intraspecific diversification of the crop wild relative Brassica cretica Lam. using demographic model selection.</title>
        <authorList>
            <person name="Kioukis A."/>
            <person name="Michalopoulou V.A."/>
            <person name="Briers L."/>
            <person name="Pirintsos S."/>
            <person name="Studholme D.J."/>
            <person name="Pavlidis P."/>
            <person name="Sarris P.F."/>
        </authorList>
    </citation>
    <scope>NUCLEOTIDE SEQUENCE [LARGE SCALE GENOMIC DNA]</scope>
    <source>
        <strain evidence="2">cv. PFS-1207/04</strain>
    </source>
</reference>
<dbReference type="Proteomes" id="UP000266723">
    <property type="component" value="Unassembled WGS sequence"/>
</dbReference>
<accession>A0ABQ7AYK5</accession>
<gene>
    <name evidence="1" type="ORF">DY000_02058493</name>
</gene>
<evidence type="ECO:0000313" key="1">
    <source>
        <dbReference type="EMBL" id="KAF3519171.1"/>
    </source>
</evidence>
<evidence type="ECO:0000313" key="2">
    <source>
        <dbReference type="Proteomes" id="UP000266723"/>
    </source>
</evidence>
<sequence length="214" mass="22833">MCVMSREIVCCNASLVDKASARSGEETCNWTLDPRSSSAPEKLVKIQRVPAVEMSALHVASVLQRIEIVVSVGSGGGIWYLVDRPAVVDMLISRAPDRLAYPGEEVAGDSIACHVRDSLNGEGKPGAHRAGSSHGAGVLLKGEVLGSRNAKHINNLHGEGEVLSSSNARRIKNLHGRVSEDSHVRGWSRCPAGPAWSPRDGCGPRDMDKLLQLS</sequence>
<comment type="caution">
    <text evidence="1">The sequence shown here is derived from an EMBL/GenBank/DDBJ whole genome shotgun (WGS) entry which is preliminary data.</text>
</comment>
<protein>
    <submittedName>
        <fullName evidence="1">Uncharacterized protein</fullName>
    </submittedName>
</protein>
<organism evidence="1 2">
    <name type="scientific">Brassica cretica</name>
    <name type="common">Mustard</name>
    <dbReference type="NCBI Taxonomy" id="69181"/>
    <lineage>
        <taxon>Eukaryota</taxon>
        <taxon>Viridiplantae</taxon>
        <taxon>Streptophyta</taxon>
        <taxon>Embryophyta</taxon>
        <taxon>Tracheophyta</taxon>
        <taxon>Spermatophyta</taxon>
        <taxon>Magnoliopsida</taxon>
        <taxon>eudicotyledons</taxon>
        <taxon>Gunneridae</taxon>
        <taxon>Pentapetalae</taxon>
        <taxon>rosids</taxon>
        <taxon>malvids</taxon>
        <taxon>Brassicales</taxon>
        <taxon>Brassicaceae</taxon>
        <taxon>Brassiceae</taxon>
        <taxon>Brassica</taxon>
    </lineage>
</organism>